<organism evidence="1 2">
    <name type="scientific">Diphasiastrum complanatum</name>
    <name type="common">Issler's clubmoss</name>
    <name type="synonym">Lycopodium complanatum</name>
    <dbReference type="NCBI Taxonomy" id="34168"/>
    <lineage>
        <taxon>Eukaryota</taxon>
        <taxon>Viridiplantae</taxon>
        <taxon>Streptophyta</taxon>
        <taxon>Embryophyta</taxon>
        <taxon>Tracheophyta</taxon>
        <taxon>Lycopodiopsida</taxon>
        <taxon>Lycopodiales</taxon>
        <taxon>Lycopodiaceae</taxon>
        <taxon>Lycopodioideae</taxon>
        <taxon>Diphasiastrum</taxon>
    </lineage>
</organism>
<proteinExistence type="predicted"/>
<dbReference type="Proteomes" id="UP001162992">
    <property type="component" value="Chromosome 14"/>
</dbReference>
<keyword evidence="2" id="KW-1185">Reference proteome</keyword>
<evidence type="ECO:0000313" key="2">
    <source>
        <dbReference type="Proteomes" id="UP001162992"/>
    </source>
</evidence>
<evidence type="ECO:0000313" key="1">
    <source>
        <dbReference type="EMBL" id="KAJ7531340.1"/>
    </source>
</evidence>
<reference evidence="2" key="1">
    <citation type="journal article" date="2024" name="Proc. Natl. Acad. Sci. U.S.A.">
        <title>Extraordinary preservation of gene collinearity over three hundred million years revealed in homosporous lycophytes.</title>
        <authorList>
            <person name="Li C."/>
            <person name="Wickell D."/>
            <person name="Kuo L.Y."/>
            <person name="Chen X."/>
            <person name="Nie B."/>
            <person name="Liao X."/>
            <person name="Peng D."/>
            <person name="Ji J."/>
            <person name="Jenkins J."/>
            <person name="Williams M."/>
            <person name="Shu S."/>
            <person name="Plott C."/>
            <person name="Barry K."/>
            <person name="Rajasekar S."/>
            <person name="Grimwood J."/>
            <person name="Han X."/>
            <person name="Sun S."/>
            <person name="Hou Z."/>
            <person name="He W."/>
            <person name="Dai G."/>
            <person name="Sun C."/>
            <person name="Schmutz J."/>
            <person name="Leebens-Mack J.H."/>
            <person name="Li F.W."/>
            <person name="Wang L."/>
        </authorList>
    </citation>
    <scope>NUCLEOTIDE SEQUENCE [LARGE SCALE GENOMIC DNA]</scope>
    <source>
        <strain evidence="2">cv. PW_Plant_1</strain>
    </source>
</reference>
<gene>
    <name evidence="1" type="ORF">O6H91_14G041100</name>
</gene>
<name>A0ACC2BNL4_DIPCM</name>
<accession>A0ACC2BNL4</accession>
<dbReference type="EMBL" id="CM055105">
    <property type="protein sequence ID" value="KAJ7531340.1"/>
    <property type="molecule type" value="Genomic_DNA"/>
</dbReference>
<sequence length="420" mass="47411">MLLTDSAVDALGVVTLVLVILLCCLSFFSVAYLLHFRSKVHKDNYLTLREFNSFWIIRLILILCALFWGLVELLRLPLLRREGWLLHSLGIRWQANVCRIYILSSFGITKPCFFLTALFLAHGSLRSTPFTPRKGWNGRVGTLMLLFGMPVFLLQFFLVIFTPIIEFRKGYEVSREGYGVLPYYFTQSFEEVQMDNHRVAICTYPLLSTAVLGVLGCVYIGYFLYLGWRMLSLVINRKLQLRIYTLVLAIVLLLPFHFIFMGLSVLSPPTQAIYEVLSFMGFLTILFCTGLGEGILVIRPIADALAVQWVFESSLIIKKESTNGDSTVHRLIRVDVVSSDEDIMLVSELSYGKKVLRHSEQDSADTDLEDVDVAGYVLNDPKDEDRSSTFAEWNGATLSPAGSPALPGKPLISYVNKPCL</sequence>
<protein>
    <submittedName>
        <fullName evidence="1">Uncharacterized protein</fullName>
    </submittedName>
</protein>
<comment type="caution">
    <text evidence="1">The sequence shown here is derived from an EMBL/GenBank/DDBJ whole genome shotgun (WGS) entry which is preliminary data.</text>
</comment>